<dbReference type="AlphaFoldDB" id="A0A4Y3WRX0"/>
<proteinExistence type="predicted"/>
<evidence type="ECO:0000313" key="2">
    <source>
        <dbReference type="EMBL" id="GEC21622.1"/>
    </source>
</evidence>
<dbReference type="InterPro" id="IPR018960">
    <property type="entry name" value="DUF1990"/>
</dbReference>
<evidence type="ECO:0000313" key="3">
    <source>
        <dbReference type="Proteomes" id="UP000320338"/>
    </source>
</evidence>
<gene>
    <name evidence="2" type="ORF">PHY01_39050</name>
</gene>
<reference evidence="2 3" key="1">
    <citation type="submission" date="2019-06" db="EMBL/GenBank/DDBJ databases">
        <title>Whole genome shotgun sequence of Pseudonocardia hydrocarbonoxydans NBRC 14498.</title>
        <authorList>
            <person name="Hosoyama A."/>
            <person name="Uohara A."/>
            <person name="Ohji S."/>
            <person name="Ichikawa N."/>
        </authorList>
    </citation>
    <scope>NUCLEOTIDE SEQUENCE [LARGE SCALE GENOMIC DNA]</scope>
    <source>
        <strain evidence="2 3">NBRC 14498</strain>
    </source>
</reference>
<dbReference type="Pfam" id="PF09348">
    <property type="entry name" value="DUF1990"/>
    <property type="match status" value="1"/>
</dbReference>
<dbReference type="Proteomes" id="UP000320338">
    <property type="component" value="Unassembled WGS sequence"/>
</dbReference>
<accession>A0A4Y3WRX0</accession>
<organism evidence="2 3">
    <name type="scientific">Pseudonocardia hydrocarbonoxydans</name>
    <dbReference type="NCBI Taxonomy" id="76726"/>
    <lineage>
        <taxon>Bacteria</taxon>
        <taxon>Bacillati</taxon>
        <taxon>Actinomycetota</taxon>
        <taxon>Actinomycetes</taxon>
        <taxon>Pseudonocardiales</taxon>
        <taxon>Pseudonocardiaceae</taxon>
        <taxon>Pseudonocardia</taxon>
    </lineage>
</organism>
<evidence type="ECO:0000259" key="1">
    <source>
        <dbReference type="Pfam" id="PF09348"/>
    </source>
</evidence>
<protein>
    <recommendedName>
        <fullName evidence="1">DUF1990 domain-containing protein</fullName>
    </recommendedName>
</protein>
<name>A0A4Y3WRX0_9PSEU</name>
<comment type="caution">
    <text evidence="2">The sequence shown here is derived from an EMBL/GenBank/DDBJ whole genome shotgun (WGS) entry which is preliminary data.</text>
</comment>
<sequence length="248" mass="26607">MFLLGRPAPGTHLHRVDHLLRWPLGIARVLAYRIPGYGPPLTRTEAAGDAGDLPAPVPPEVRAADVQYVADGTGALLHRRYSVVVDGADRGPEVLMAELSRDPNCAVPDAAVFQRSVGADGPMRLRDEWLIRMPAPWDGPVRVIAVTPSSFRFATLEGHLEAGQIEFRAAVRPDGALSFEIESWARPGDLAAHLLYNRLPLAKEIQLMVWARTCTAVAELVGGTPRDGVTAATRVVDGAALDALPPGV</sequence>
<dbReference type="RefSeq" id="WP_246086014.1">
    <property type="nucleotide sequence ID" value="NZ_BAAARZ010000020.1"/>
</dbReference>
<dbReference type="EMBL" id="BJNG01000036">
    <property type="protein sequence ID" value="GEC21622.1"/>
    <property type="molecule type" value="Genomic_DNA"/>
</dbReference>
<keyword evidence="3" id="KW-1185">Reference proteome</keyword>
<feature type="domain" description="DUF1990" evidence="1">
    <location>
        <begin position="137"/>
        <end position="209"/>
    </location>
</feature>